<evidence type="ECO:0000256" key="7">
    <source>
        <dbReference type="SAM" id="MobiDB-lite"/>
    </source>
</evidence>
<dbReference type="GO" id="GO:0015798">
    <property type="term" value="P:myo-inositol transport"/>
    <property type="evidence" value="ECO:0007669"/>
    <property type="project" value="UniProtKB-ARBA"/>
</dbReference>
<feature type="transmembrane region" description="Helical" evidence="8">
    <location>
        <begin position="254"/>
        <end position="277"/>
    </location>
</feature>
<keyword evidence="11" id="KW-1185">Reference proteome</keyword>
<evidence type="ECO:0000256" key="4">
    <source>
        <dbReference type="ARBA" id="ARBA00022692"/>
    </source>
</evidence>
<gene>
    <name evidence="10" type="ORF">GSTUAT00004218001</name>
</gene>
<dbReference type="GO" id="GO:0022857">
    <property type="term" value="F:transmembrane transporter activity"/>
    <property type="evidence" value="ECO:0007669"/>
    <property type="project" value="InterPro"/>
</dbReference>
<feature type="transmembrane region" description="Helical" evidence="8">
    <location>
        <begin position="391"/>
        <end position="411"/>
    </location>
</feature>
<dbReference type="InterPro" id="IPR050814">
    <property type="entry name" value="Myo-inositol_Transporter"/>
</dbReference>
<feature type="domain" description="Major facilitator superfamily (MFS) profile" evidence="9">
    <location>
        <begin position="117"/>
        <end position="580"/>
    </location>
</feature>
<feature type="transmembrane region" description="Helical" evidence="8">
    <location>
        <begin position="491"/>
        <end position="514"/>
    </location>
</feature>
<dbReference type="NCBIfam" id="TIGR00879">
    <property type="entry name" value="SP"/>
    <property type="match status" value="1"/>
</dbReference>
<dbReference type="PROSITE" id="PS50850">
    <property type="entry name" value="MFS"/>
    <property type="match status" value="1"/>
</dbReference>
<dbReference type="PANTHER" id="PTHR48020:SF17">
    <property type="entry name" value="SUGAR TRANSPORTER, PUTATIVE (AFU_ORTHOLOGUE AFUA_8G06870)-RELATED"/>
    <property type="match status" value="1"/>
</dbReference>
<dbReference type="InterPro" id="IPR005828">
    <property type="entry name" value="MFS_sugar_transport-like"/>
</dbReference>
<protein>
    <recommendedName>
        <fullName evidence="9">Major facilitator superfamily (MFS) profile domain-containing protein</fullName>
    </recommendedName>
</protein>
<dbReference type="PRINTS" id="PR00171">
    <property type="entry name" value="SUGRTRNSPORT"/>
</dbReference>
<dbReference type="GO" id="GO:0016020">
    <property type="term" value="C:membrane"/>
    <property type="evidence" value="ECO:0007669"/>
    <property type="project" value="UniProtKB-SubCell"/>
</dbReference>
<keyword evidence="3" id="KW-0813">Transport</keyword>
<feature type="transmembrane region" description="Helical" evidence="8">
    <location>
        <begin position="461"/>
        <end position="479"/>
    </location>
</feature>
<feature type="transmembrane region" description="Helical" evidence="8">
    <location>
        <begin position="431"/>
        <end position="449"/>
    </location>
</feature>
<evidence type="ECO:0000256" key="3">
    <source>
        <dbReference type="ARBA" id="ARBA00022448"/>
    </source>
</evidence>
<organism evidence="10 11">
    <name type="scientific">Tuber aestivum</name>
    <name type="common">summer truffle</name>
    <dbReference type="NCBI Taxonomy" id="59557"/>
    <lineage>
        <taxon>Eukaryota</taxon>
        <taxon>Fungi</taxon>
        <taxon>Dikarya</taxon>
        <taxon>Ascomycota</taxon>
        <taxon>Pezizomycotina</taxon>
        <taxon>Pezizomycetes</taxon>
        <taxon>Pezizales</taxon>
        <taxon>Tuberaceae</taxon>
        <taxon>Tuber</taxon>
    </lineage>
</organism>
<evidence type="ECO:0000313" key="11">
    <source>
        <dbReference type="Proteomes" id="UP001412239"/>
    </source>
</evidence>
<feature type="transmembrane region" description="Helical" evidence="8">
    <location>
        <begin position="302"/>
        <end position="324"/>
    </location>
</feature>
<evidence type="ECO:0000256" key="6">
    <source>
        <dbReference type="ARBA" id="ARBA00023136"/>
    </source>
</evidence>
<evidence type="ECO:0000313" key="10">
    <source>
        <dbReference type="EMBL" id="CUS11763.1"/>
    </source>
</evidence>
<evidence type="ECO:0000256" key="2">
    <source>
        <dbReference type="ARBA" id="ARBA00010992"/>
    </source>
</evidence>
<evidence type="ECO:0000256" key="5">
    <source>
        <dbReference type="ARBA" id="ARBA00022989"/>
    </source>
</evidence>
<keyword evidence="4 8" id="KW-0812">Transmembrane</keyword>
<feature type="region of interest" description="Disordered" evidence="7">
    <location>
        <begin position="628"/>
        <end position="667"/>
    </location>
</feature>
<evidence type="ECO:0000259" key="9">
    <source>
        <dbReference type="PROSITE" id="PS50850"/>
    </source>
</evidence>
<keyword evidence="5 8" id="KW-1133">Transmembrane helix</keyword>
<feature type="transmembrane region" description="Helical" evidence="8">
    <location>
        <begin position="558"/>
        <end position="576"/>
    </location>
</feature>
<dbReference type="InterPro" id="IPR020846">
    <property type="entry name" value="MFS_dom"/>
</dbReference>
<dbReference type="EMBL" id="LN891013">
    <property type="protein sequence ID" value="CUS11763.1"/>
    <property type="molecule type" value="Genomic_DNA"/>
</dbReference>
<feature type="transmembrane region" description="Helical" evidence="8">
    <location>
        <begin position="526"/>
        <end position="546"/>
    </location>
</feature>
<dbReference type="PANTHER" id="PTHR48020">
    <property type="entry name" value="PROTON MYO-INOSITOL COTRANSPORTER"/>
    <property type="match status" value="1"/>
</dbReference>
<dbReference type="SUPFAM" id="SSF103473">
    <property type="entry name" value="MFS general substrate transporter"/>
    <property type="match status" value="1"/>
</dbReference>
<reference evidence="10" key="1">
    <citation type="submission" date="2015-10" db="EMBL/GenBank/DDBJ databases">
        <authorList>
            <person name="Regsiter A."/>
            <person name="william w."/>
        </authorList>
    </citation>
    <scope>NUCLEOTIDE SEQUENCE</scope>
    <source>
        <strain evidence="10">Montdore</strain>
    </source>
</reference>
<evidence type="ECO:0000256" key="8">
    <source>
        <dbReference type="SAM" id="Phobius"/>
    </source>
</evidence>
<comment type="similarity">
    <text evidence="2">Belongs to the major facilitator superfamily. Sugar transporter (TC 2.A.1.1) family.</text>
</comment>
<feature type="region of interest" description="Disordered" evidence="7">
    <location>
        <begin position="1"/>
        <end position="26"/>
    </location>
</feature>
<sequence length="667" mass="74388">MAEAQTTNTIASEEKPAPAPPSSISESILPDRLLSNPLAGLQRAELEELGRNFVVEKGLGAEYRELFQRAAVLAQNPLSFRDGDSEFQTNSKLIAERNALARELTHKWDQPKGLYALVFMCSLGAAVQGWDEQVSPSLSAVFWPLLLANTFYQKAFDIADNRWLYGLVNSAPYLCCAVVGCWLTEPLNHYFGRRGTIFISCMISSVTSLGQGLTQTWQQMLVTRFLLGLGIGPKSATIPVYASECTPPAIRGGLVMMWQMWTAFGVAMGLVMGVALFDVGDGTNQTLCSEKLGNLLIHDCSINWRLMIASPMFLPLVVCALVYFSPESPRWYIKNGNYKSAFNSLIRLRHSEVQAARDLIYIDVLLEAEKQISNRRNRLVELFTIPRNRRALQASLIVMIMQQLCGVNVLAYYSSDVILKGMESYSSIRRALLGSMGFGIINFLFALPAVRTIDTLGRRNLLLFTFPLMAVCMLITFLLEKIRDGKDGPPLSLIGMYLFAAVYSPGEGPVPFVYSAECYPLYIRDIGMAIATAVTWFFNWLLTITWPPIHESMKSAAFGVYAVLNVVGFVFILLFVPETRNHTLEELNGVFEVPSKVQAMHGVRQLRWFFGRWIWGRGATGMPVLVADSRSEEADMQEPPSPGNRAMSDDEDRPFPADYSSSIDRRA</sequence>
<keyword evidence="6 8" id="KW-0472">Membrane</keyword>
<dbReference type="Pfam" id="PF00083">
    <property type="entry name" value="Sugar_tr"/>
    <property type="match status" value="1"/>
</dbReference>
<dbReference type="InterPro" id="IPR036259">
    <property type="entry name" value="MFS_trans_sf"/>
</dbReference>
<comment type="subcellular location">
    <subcellularLocation>
        <location evidence="1">Membrane</location>
        <topology evidence="1">Multi-pass membrane protein</topology>
    </subcellularLocation>
</comment>
<proteinExistence type="inferred from homology"/>
<dbReference type="AlphaFoldDB" id="A0A292PZ51"/>
<dbReference type="GO" id="GO:0015791">
    <property type="term" value="P:polyol transmembrane transport"/>
    <property type="evidence" value="ECO:0007669"/>
    <property type="project" value="UniProtKB-ARBA"/>
</dbReference>
<dbReference type="InterPro" id="IPR003663">
    <property type="entry name" value="Sugar/inositol_transpt"/>
</dbReference>
<dbReference type="Proteomes" id="UP001412239">
    <property type="component" value="Unassembled WGS sequence"/>
</dbReference>
<dbReference type="Gene3D" id="1.20.1250.20">
    <property type="entry name" value="MFS general substrate transporter like domains"/>
    <property type="match status" value="1"/>
</dbReference>
<accession>A0A292PZ51</accession>
<name>A0A292PZ51_9PEZI</name>
<evidence type="ECO:0000256" key="1">
    <source>
        <dbReference type="ARBA" id="ARBA00004141"/>
    </source>
</evidence>